<evidence type="ECO:0000313" key="1">
    <source>
        <dbReference type="EMBL" id="VVC34197.1"/>
    </source>
</evidence>
<gene>
    <name evidence="1" type="ORF">CINCED_3A012649</name>
</gene>
<reference evidence="1 2" key="1">
    <citation type="submission" date="2019-08" db="EMBL/GenBank/DDBJ databases">
        <authorList>
            <person name="Alioto T."/>
            <person name="Alioto T."/>
            <person name="Gomez Garrido J."/>
        </authorList>
    </citation>
    <scope>NUCLEOTIDE SEQUENCE [LARGE SCALE GENOMIC DNA]</scope>
</reference>
<proteinExistence type="predicted"/>
<dbReference type="Proteomes" id="UP000325440">
    <property type="component" value="Unassembled WGS sequence"/>
</dbReference>
<organism evidence="1 2">
    <name type="scientific">Cinara cedri</name>
    <dbReference type="NCBI Taxonomy" id="506608"/>
    <lineage>
        <taxon>Eukaryota</taxon>
        <taxon>Metazoa</taxon>
        <taxon>Ecdysozoa</taxon>
        <taxon>Arthropoda</taxon>
        <taxon>Hexapoda</taxon>
        <taxon>Insecta</taxon>
        <taxon>Pterygota</taxon>
        <taxon>Neoptera</taxon>
        <taxon>Paraneoptera</taxon>
        <taxon>Hemiptera</taxon>
        <taxon>Sternorrhyncha</taxon>
        <taxon>Aphidomorpha</taxon>
        <taxon>Aphidoidea</taxon>
        <taxon>Aphididae</taxon>
        <taxon>Lachninae</taxon>
        <taxon>Cinara</taxon>
    </lineage>
</organism>
<evidence type="ECO:0000313" key="2">
    <source>
        <dbReference type="Proteomes" id="UP000325440"/>
    </source>
</evidence>
<accession>A0A5E4MPI2</accession>
<keyword evidence="2" id="KW-1185">Reference proteome</keyword>
<sequence length="117" mass="13578">MAIYALRSLTMASQEEISSDSKGSFSSFLGDYEPFLTLFGENKYIPIMASGRIQRWILYLSEFDYHVVHSKGRDNKVVDRLSKLPDKDNVQSQTNEIDYVDFMKYVMPVDYELISEN</sequence>
<dbReference type="EMBL" id="CABPRJ010000986">
    <property type="protein sequence ID" value="VVC34197.1"/>
    <property type="molecule type" value="Genomic_DNA"/>
</dbReference>
<name>A0A5E4MPI2_9HEMI</name>
<dbReference type="AlphaFoldDB" id="A0A5E4MPI2"/>
<protein>
    <recommendedName>
        <fullName evidence="3">Reverse transcriptase RNase H-like domain-containing protein</fullName>
    </recommendedName>
</protein>
<dbReference type="OrthoDB" id="3863715at2759"/>
<evidence type="ECO:0008006" key="3">
    <source>
        <dbReference type="Google" id="ProtNLM"/>
    </source>
</evidence>